<gene>
    <name evidence="1" type="ORF">WCD58_03135</name>
</gene>
<organism evidence="1 2">
    <name type="scientific">Actinomycetospora flava</name>
    <dbReference type="NCBI Taxonomy" id="3129232"/>
    <lineage>
        <taxon>Bacteria</taxon>
        <taxon>Bacillati</taxon>
        <taxon>Actinomycetota</taxon>
        <taxon>Actinomycetes</taxon>
        <taxon>Pseudonocardiales</taxon>
        <taxon>Pseudonocardiaceae</taxon>
        <taxon>Actinomycetospora</taxon>
    </lineage>
</organism>
<dbReference type="EMBL" id="JBBEGM010000001">
    <property type="protein sequence ID" value="MEJ2860131.1"/>
    <property type="molecule type" value="Genomic_DNA"/>
</dbReference>
<evidence type="ECO:0008006" key="3">
    <source>
        <dbReference type="Google" id="ProtNLM"/>
    </source>
</evidence>
<dbReference type="RefSeq" id="WP_337699382.1">
    <property type="nucleotide sequence ID" value="NZ_JBBEGM010000001.1"/>
</dbReference>
<evidence type="ECO:0000313" key="2">
    <source>
        <dbReference type="Proteomes" id="UP001369736"/>
    </source>
</evidence>
<keyword evidence="2" id="KW-1185">Reference proteome</keyword>
<reference evidence="1 2" key="1">
    <citation type="submission" date="2024-03" db="EMBL/GenBank/DDBJ databases">
        <title>Actinomycetospora sp. OC33-EN07, a novel actinomycete isolated from wild orchid (Aerides multiflora).</title>
        <authorList>
            <person name="Suriyachadkun C."/>
        </authorList>
    </citation>
    <scope>NUCLEOTIDE SEQUENCE [LARGE SCALE GENOMIC DNA]</scope>
    <source>
        <strain evidence="1 2">OC33-EN07</strain>
    </source>
</reference>
<sequence>MIATVVAALLVGAAAWVSVQVGARRERRLIEARHLRAQYALEFETRTGRYAPERLIPQPRTAERPSWERV</sequence>
<evidence type="ECO:0000313" key="1">
    <source>
        <dbReference type="EMBL" id="MEJ2860131.1"/>
    </source>
</evidence>
<comment type="caution">
    <text evidence="1">The sequence shown here is derived from an EMBL/GenBank/DDBJ whole genome shotgun (WGS) entry which is preliminary data.</text>
</comment>
<accession>A0ABU8LYB6</accession>
<proteinExistence type="predicted"/>
<protein>
    <recommendedName>
        <fullName evidence="3">Secreted protein</fullName>
    </recommendedName>
</protein>
<name>A0ABU8LYB6_9PSEU</name>
<dbReference type="Proteomes" id="UP001369736">
    <property type="component" value="Unassembled WGS sequence"/>
</dbReference>